<accession>A0A1Y2FW09</accession>
<keyword evidence="2" id="KW-1185">Reference proteome</keyword>
<dbReference type="AlphaFoldDB" id="A0A1Y2FW09"/>
<organism evidence="1 2">
    <name type="scientific">Leucosporidium creatinivorum</name>
    <dbReference type="NCBI Taxonomy" id="106004"/>
    <lineage>
        <taxon>Eukaryota</taxon>
        <taxon>Fungi</taxon>
        <taxon>Dikarya</taxon>
        <taxon>Basidiomycota</taxon>
        <taxon>Pucciniomycotina</taxon>
        <taxon>Microbotryomycetes</taxon>
        <taxon>Leucosporidiales</taxon>
        <taxon>Leucosporidium</taxon>
    </lineage>
</organism>
<dbReference type="InParanoid" id="A0A1Y2FW09"/>
<name>A0A1Y2FW09_9BASI</name>
<evidence type="ECO:0000313" key="2">
    <source>
        <dbReference type="Proteomes" id="UP000193467"/>
    </source>
</evidence>
<dbReference type="Proteomes" id="UP000193467">
    <property type="component" value="Unassembled WGS sequence"/>
</dbReference>
<sequence length="396" mass="45361">MPPRQRTQQQHTPQSVGKQVAHDRAICAGVAFTNAVKPGIAHDKAFAAIGSIAVAAVLGRFEYTAHAVFNVEAREGAEEVNELVWERLTKMNIDVGLGAHRDLWQLITNLEDQGAGPDLSRADIPNSNKREFTGGFYRIEDPESKDADPDRRRTYWWGKRDPEGYGGNDVNIDLGKVTRIRHFMPAEFRRNPLKPFEYTELRAVYLRPKVPIGSIRIFIPIFVFLSKLIMPYRDRHKGKQDLLDAERLLTAHEEGLALGLDEGNLRRWLEGMRKKEFVKLETKVREWCKPDGSTMSQAQVMSDWEFQQLKFPKTTGRKKQDQIKKDNLHHWEQISSLIQTIVNNCDKSRMNSLAKAPFHVRSRIEQAGRLAALAERDDSVPTLRRSKRVRVFKSSV</sequence>
<gene>
    <name evidence="1" type="ORF">BCR35DRAFT_330092</name>
</gene>
<dbReference type="EMBL" id="MCGR01000011">
    <property type="protein sequence ID" value="ORY88215.1"/>
    <property type="molecule type" value="Genomic_DNA"/>
</dbReference>
<proteinExistence type="predicted"/>
<protein>
    <submittedName>
        <fullName evidence="1">Uncharacterized protein</fullName>
    </submittedName>
</protein>
<comment type="caution">
    <text evidence="1">The sequence shown here is derived from an EMBL/GenBank/DDBJ whole genome shotgun (WGS) entry which is preliminary data.</text>
</comment>
<reference evidence="1 2" key="1">
    <citation type="submission" date="2016-07" db="EMBL/GenBank/DDBJ databases">
        <title>Pervasive Adenine N6-methylation of Active Genes in Fungi.</title>
        <authorList>
            <consortium name="DOE Joint Genome Institute"/>
            <person name="Mondo S.J."/>
            <person name="Dannebaum R.O."/>
            <person name="Kuo R.C."/>
            <person name="Labutti K."/>
            <person name="Haridas S."/>
            <person name="Kuo A."/>
            <person name="Salamov A."/>
            <person name="Ahrendt S.R."/>
            <person name="Lipzen A."/>
            <person name="Sullivan W."/>
            <person name="Andreopoulos W.B."/>
            <person name="Clum A."/>
            <person name="Lindquist E."/>
            <person name="Daum C."/>
            <person name="Ramamoorthy G.K."/>
            <person name="Gryganskyi A."/>
            <person name="Culley D."/>
            <person name="Magnuson J.K."/>
            <person name="James T.Y."/>
            <person name="O'Malley M.A."/>
            <person name="Stajich J.E."/>
            <person name="Spatafora J.W."/>
            <person name="Visel A."/>
            <person name="Grigoriev I.V."/>
        </authorList>
    </citation>
    <scope>NUCLEOTIDE SEQUENCE [LARGE SCALE GENOMIC DNA]</scope>
    <source>
        <strain evidence="1 2">62-1032</strain>
    </source>
</reference>
<evidence type="ECO:0000313" key="1">
    <source>
        <dbReference type="EMBL" id="ORY88215.1"/>
    </source>
</evidence>